<dbReference type="InterPro" id="IPR035959">
    <property type="entry name" value="RutC-like_sf"/>
</dbReference>
<reference evidence="2" key="1">
    <citation type="submission" date="2020-02" db="EMBL/GenBank/DDBJ databases">
        <authorList>
            <person name="Meier V. D."/>
        </authorList>
    </citation>
    <scope>NUCLEOTIDE SEQUENCE</scope>
    <source>
        <strain evidence="2">AVDCRST_MAG29</strain>
    </source>
</reference>
<dbReference type="PANTHER" id="PTHR43760:SF1">
    <property type="entry name" value="ENDORIBONUCLEASE L-PSP_CHORISMATE MUTASE-LIKE DOMAIN-CONTAINING PROTEIN"/>
    <property type="match status" value="1"/>
</dbReference>
<dbReference type="Pfam" id="PF14588">
    <property type="entry name" value="YjgF_endoribonc"/>
    <property type="match status" value="1"/>
</dbReference>
<evidence type="ECO:0000259" key="1">
    <source>
        <dbReference type="Pfam" id="PF14588"/>
    </source>
</evidence>
<gene>
    <name evidence="2" type="ORF">AVDCRST_MAG29-1706</name>
</gene>
<name>A0A6J4LW78_9ACTN</name>
<evidence type="ECO:0000313" key="2">
    <source>
        <dbReference type="EMBL" id="CAA9343027.1"/>
    </source>
</evidence>
<accession>A0A6J4LW78</accession>
<sequence>MTSAPEYPRPSQRLSELGIELPEVVPPLAAYVPATRSGDQVLTAGQLPLRAGELIAGGKVGAEVSPDEASLCAQQAVLNGLAAVVSVVGDIDAVRRVVRVVVYVASTPAFSAHPSVANGASELLGEIFGENGRHVRSAVGVASLPLDAPVEVELVVEVG</sequence>
<protein>
    <submittedName>
        <fullName evidence="2">RidA/YER057c/UK114 superfamily, group 1</fullName>
    </submittedName>
</protein>
<dbReference type="InterPro" id="IPR013813">
    <property type="entry name" value="Endoribo_LPSP/chorism_mut-like"/>
</dbReference>
<dbReference type="AlphaFoldDB" id="A0A6J4LW78"/>
<dbReference type="EMBL" id="CADCUG010000108">
    <property type="protein sequence ID" value="CAA9343027.1"/>
    <property type="molecule type" value="Genomic_DNA"/>
</dbReference>
<dbReference type="CDD" id="cd02199">
    <property type="entry name" value="YjgF_YER057c_UK114_like_1"/>
    <property type="match status" value="1"/>
</dbReference>
<dbReference type="PANTHER" id="PTHR43760">
    <property type="entry name" value="ENDORIBONUCLEASE-RELATED"/>
    <property type="match status" value="1"/>
</dbReference>
<feature type="domain" description="Endoribonuclease L-PSP/chorismate mutase-like" evidence="1">
    <location>
        <begin position="13"/>
        <end position="157"/>
    </location>
</feature>
<proteinExistence type="predicted"/>
<dbReference type="Gene3D" id="3.30.1330.40">
    <property type="entry name" value="RutC-like"/>
    <property type="match status" value="1"/>
</dbReference>
<dbReference type="SUPFAM" id="SSF55298">
    <property type="entry name" value="YjgF-like"/>
    <property type="match status" value="1"/>
</dbReference>
<organism evidence="2">
    <name type="scientific">uncultured Nocardioidaceae bacterium</name>
    <dbReference type="NCBI Taxonomy" id="253824"/>
    <lineage>
        <taxon>Bacteria</taxon>
        <taxon>Bacillati</taxon>
        <taxon>Actinomycetota</taxon>
        <taxon>Actinomycetes</taxon>
        <taxon>Propionibacteriales</taxon>
        <taxon>Nocardioidaceae</taxon>
        <taxon>environmental samples</taxon>
    </lineage>
</organism>